<keyword evidence="1" id="KW-1133">Transmembrane helix</keyword>
<name>A0A7W7ZF23_9BACT</name>
<dbReference type="RefSeq" id="WP_184218820.1">
    <property type="nucleotide sequence ID" value="NZ_JACHIP010000004.1"/>
</dbReference>
<keyword evidence="1" id="KW-0472">Membrane</keyword>
<dbReference type="Gene3D" id="1.10.10.1320">
    <property type="entry name" value="Anti-sigma factor, zinc-finger domain"/>
    <property type="match status" value="1"/>
</dbReference>
<dbReference type="InterPro" id="IPR041916">
    <property type="entry name" value="Anti_sigma_zinc_sf"/>
</dbReference>
<dbReference type="EMBL" id="JACHIP010000004">
    <property type="protein sequence ID" value="MBB5058719.1"/>
    <property type="molecule type" value="Genomic_DNA"/>
</dbReference>
<proteinExistence type="predicted"/>
<sequence length="239" mass="26009">MNLNPSQEVQFSDEIHVCDTFRASFSEYLDGAVTGREMHAIATHLRACPSCDQEFSRLREMQASLASLRSLKPPADLGLKLRVAISQQKARESRTWADRFSVQWDNALRPLLIQVSAGFAGTIALVGTIALLVGMVAAPESVMAHDVPLSAITAPHFLYSAAAERPIVADHDTTIVVDAAINARGQVYDYRFLSGPESPEVQKQVAEQLMLSVFTPASVFGSPVRGHMILTFDGISVRA</sequence>
<evidence type="ECO:0000256" key="1">
    <source>
        <dbReference type="SAM" id="Phobius"/>
    </source>
</evidence>
<comment type="caution">
    <text evidence="3">The sequence shown here is derived from an EMBL/GenBank/DDBJ whole genome shotgun (WGS) entry which is preliminary data.</text>
</comment>
<protein>
    <recommendedName>
        <fullName evidence="2">Putative zinc-finger domain-containing protein</fullName>
    </recommendedName>
</protein>
<organism evidence="3 4">
    <name type="scientific">Granulicella aggregans</name>
    <dbReference type="NCBI Taxonomy" id="474949"/>
    <lineage>
        <taxon>Bacteria</taxon>
        <taxon>Pseudomonadati</taxon>
        <taxon>Acidobacteriota</taxon>
        <taxon>Terriglobia</taxon>
        <taxon>Terriglobales</taxon>
        <taxon>Acidobacteriaceae</taxon>
        <taxon>Granulicella</taxon>
    </lineage>
</organism>
<keyword evidence="1" id="KW-0812">Transmembrane</keyword>
<evidence type="ECO:0000313" key="3">
    <source>
        <dbReference type="EMBL" id="MBB5058719.1"/>
    </source>
</evidence>
<evidence type="ECO:0000259" key="2">
    <source>
        <dbReference type="Pfam" id="PF13490"/>
    </source>
</evidence>
<evidence type="ECO:0000313" key="4">
    <source>
        <dbReference type="Proteomes" id="UP000540989"/>
    </source>
</evidence>
<accession>A0A7W7ZF23</accession>
<dbReference type="InterPro" id="IPR027383">
    <property type="entry name" value="Znf_put"/>
</dbReference>
<dbReference type="AlphaFoldDB" id="A0A7W7ZF23"/>
<dbReference type="Pfam" id="PF13490">
    <property type="entry name" value="zf-HC2"/>
    <property type="match status" value="1"/>
</dbReference>
<gene>
    <name evidence="3" type="ORF">HDF16_003433</name>
</gene>
<feature type="transmembrane region" description="Helical" evidence="1">
    <location>
        <begin position="111"/>
        <end position="133"/>
    </location>
</feature>
<feature type="domain" description="Putative zinc-finger" evidence="2">
    <location>
        <begin position="18"/>
        <end position="51"/>
    </location>
</feature>
<reference evidence="3 4" key="1">
    <citation type="submission" date="2020-08" db="EMBL/GenBank/DDBJ databases">
        <title>Genomic Encyclopedia of Type Strains, Phase IV (KMG-V): Genome sequencing to study the core and pangenomes of soil and plant-associated prokaryotes.</title>
        <authorList>
            <person name="Whitman W."/>
        </authorList>
    </citation>
    <scope>NUCLEOTIDE SEQUENCE [LARGE SCALE GENOMIC DNA]</scope>
    <source>
        <strain evidence="3 4">M8UP14</strain>
    </source>
</reference>
<dbReference type="Proteomes" id="UP000540989">
    <property type="component" value="Unassembled WGS sequence"/>
</dbReference>
<keyword evidence="4" id="KW-1185">Reference proteome</keyword>